<reference evidence="7" key="1">
    <citation type="submission" date="2020-11" db="EMBL/GenBank/DDBJ databases">
        <title>Sequencing the genomes of 1000 actinobacteria strains.</title>
        <authorList>
            <person name="Klenk H.-P."/>
        </authorList>
    </citation>
    <scope>NUCLEOTIDE SEQUENCE</scope>
    <source>
        <strain evidence="7">DSM 45356</strain>
    </source>
</reference>
<dbReference type="SUPFAM" id="SSF103473">
    <property type="entry name" value="MFS general substrate transporter"/>
    <property type="match status" value="1"/>
</dbReference>
<feature type="transmembrane region" description="Helical" evidence="5">
    <location>
        <begin position="275"/>
        <end position="296"/>
    </location>
</feature>
<sequence>MTVLAEAAPSSAQTRRATLGGVSTTIASVIPVFLIGGLAVQLSAELHFDPAGLGLVVATYFGGSALAGIPAGAIVERFGAAASSRAAILVAAGSMLAVAGLAHSYLQLVLFLLFGSVANSVGQLAANTALAQRIPAGRQGLVFGIKQAAVPISTLLAGTTVPLLALTVGWRWAWVLAAAVALSALPLVQRDLARPVRRTERRERGATTALVVIGASATFASAAANALGTFLVSSSVARGIDPAVAGLTLTAGSAVCIAARILVGWLADRRSGGGHVAVLAGMLGVGAVGMALLSVAGVPTMVAGVLLAFGLGWAWPGLMNYAVVQLHPTAPASATAITQTGVYLGAFFGPLTLGTVTAHTSYTVTWLCASGSMALAAVGMLSGARMLKNRQKPSEDYGGA</sequence>
<evidence type="ECO:0000256" key="1">
    <source>
        <dbReference type="ARBA" id="ARBA00004651"/>
    </source>
</evidence>
<feature type="transmembrane region" description="Helical" evidence="5">
    <location>
        <begin position="148"/>
        <end position="166"/>
    </location>
</feature>
<keyword evidence="8" id="KW-1185">Reference proteome</keyword>
<dbReference type="InterPro" id="IPR011701">
    <property type="entry name" value="MFS"/>
</dbReference>
<dbReference type="PANTHER" id="PTHR23527">
    <property type="entry name" value="BLL3282 PROTEIN"/>
    <property type="match status" value="1"/>
</dbReference>
<dbReference type="GO" id="GO:0022857">
    <property type="term" value="F:transmembrane transporter activity"/>
    <property type="evidence" value="ECO:0007669"/>
    <property type="project" value="InterPro"/>
</dbReference>
<feature type="transmembrane region" description="Helical" evidence="5">
    <location>
        <begin position="172"/>
        <end position="188"/>
    </location>
</feature>
<evidence type="ECO:0000256" key="3">
    <source>
        <dbReference type="ARBA" id="ARBA00022989"/>
    </source>
</evidence>
<name>A0A8J7KJ45_9ACTN</name>
<comment type="caution">
    <text evidence="7">The sequence shown here is derived from an EMBL/GenBank/DDBJ whole genome shotgun (WGS) entry which is preliminary data.</text>
</comment>
<evidence type="ECO:0000313" key="7">
    <source>
        <dbReference type="EMBL" id="MBG6140025.1"/>
    </source>
</evidence>
<keyword evidence="2 5" id="KW-0812">Transmembrane</keyword>
<evidence type="ECO:0000256" key="5">
    <source>
        <dbReference type="SAM" id="Phobius"/>
    </source>
</evidence>
<proteinExistence type="predicted"/>
<organism evidence="7 8">
    <name type="scientific">Longispora fulva</name>
    <dbReference type="NCBI Taxonomy" id="619741"/>
    <lineage>
        <taxon>Bacteria</taxon>
        <taxon>Bacillati</taxon>
        <taxon>Actinomycetota</taxon>
        <taxon>Actinomycetes</taxon>
        <taxon>Micromonosporales</taxon>
        <taxon>Micromonosporaceae</taxon>
        <taxon>Longispora</taxon>
    </lineage>
</organism>
<accession>A0A8J7KJ45</accession>
<dbReference type="PANTHER" id="PTHR23527:SF1">
    <property type="entry name" value="BLL3282 PROTEIN"/>
    <property type="match status" value="1"/>
</dbReference>
<dbReference type="PROSITE" id="PS50850">
    <property type="entry name" value="MFS"/>
    <property type="match status" value="1"/>
</dbReference>
<feature type="transmembrane region" description="Helical" evidence="5">
    <location>
        <begin position="52"/>
        <end position="74"/>
    </location>
</feature>
<feature type="transmembrane region" description="Helical" evidence="5">
    <location>
        <begin position="108"/>
        <end position="127"/>
    </location>
</feature>
<evidence type="ECO:0000256" key="4">
    <source>
        <dbReference type="ARBA" id="ARBA00023136"/>
    </source>
</evidence>
<feature type="transmembrane region" description="Helical" evidence="5">
    <location>
        <begin position="86"/>
        <end position="102"/>
    </location>
</feature>
<feature type="transmembrane region" description="Helical" evidence="5">
    <location>
        <begin position="336"/>
        <end position="358"/>
    </location>
</feature>
<dbReference type="RefSeq" id="WP_197006610.1">
    <property type="nucleotide sequence ID" value="NZ_BONS01000006.1"/>
</dbReference>
<dbReference type="Gene3D" id="1.20.1250.20">
    <property type="entry name" value="MFS general substrate transporter like domains"/>
    <property type="match status" value="2"/>
</dbReference>
<feature type="domain" description="Major facilitator superfamily (MFS) profile" evidence="6">
    <location>
        <begin position="1"/>
        <end position="400"/>
    </location>
</feature>
<gene>
    <name evidence="7" type="ORF">IW245_006219</name>
</gene>
<evidence type="ECO:0000259" key="6">
    <source>
        <dbReference type="PROSITE" id="PS50850"/>
    </source>
</evidence>
<evidence type="ECO:0000256" key="2">
    <source>
        <dbReference type="ARBA" id="ARBA00022692"/>
    </source>
</evidence>
<protein>
    <submittedName>
        <fullName evidence="7">MFS family permease</fullName>
    </submittedName>
</protein>
<feature type="transmembrane region" description="Helical" evidence="5">
    <location>
        <begin position="19"/>
        <end position="40"/>
    </location>
</feature>
<dbReference type="InterPro" id="IPR052952">
    <property type="entry name" value="MFS-Transporter"/>
</dbReference>
<dbReference type="Proteomes" id="UP000622552">
    <property type="component" value="Unassembled WGS sequence"/>
</dbReference>
<dbReference type="InterPro" id="IPR020846">
    <property type="entry name" value="MFS_dom"/>
</dbReference>
<dbReference type="AlphaFoldDB" id="A0A8J7KJ45"/>
<keyword evidence="4 5" id="KW-0472">Membrane</keyword>
<comment type="subcellular location">
    <subcellularLocation>
        <location evidence="1">Cell membrane</location>
        <topology evidence="1">Multi-pass membrane protein</topology>
    </subcellularLocation>
</comment>
<dbReference type="InterPro" id="IPR036259">
    <property type="entry name" value="MFS_trans_sf"/>
</dbReference>
<dbReference type="Pfam" id="PF07690">
    <property type="entry name" value="MFS_1"/>
    <property type="match status" value="1"/>
</dbReference>
<feature type="transmembrane region" description="Helical" evidence="5">
    <location>
        <begin position="302"/>
        <end position="324"/>
    </location>
</feature>
<dbReference type="EMBL" id="JADOUF010000001">
    <property type="protein sequence ID" value="MBG6140025.1"/>
    <property type="molecule type" value="Genomic_DNA"/>
</dbReference>
<feature type="transmembrane region" description="Helical" evidence="5">
    <location>
        <begin position="364"/>
        <end position="384"/>
    </location>
</feature>
<feature type="transmembrane region" description="Helical" evidence="5">
    <location>
        <begin position="243"/>
        <end position="263"/>
    </location>
</feature>
<dbReference type="GO" id="GO:0005886">
    <property type="term" value="C:plasma membrane"/>
    <property type="evidence" value="ECO:0007669"/>
    <property type="project" value="UniProtKB-SubCell"/>
</dbReference>
<keyword evidence="3 5" id="KW-1133">Transmembrane helix</keyword>
<feature type="transmembrane region" description="Helical" evidence="5">
    <location>
        <begin position="209"/>
        <end position="231"/>
    </location>
</feature>
<evidence type="ECO:0000313" key="8">
    <source>
        <dbReference type="Proteomes" id="UP000622552"/>
    </source>
</evidence>